<dbReference type="GO" id="GO:0000149">
    <property type="term" value="F:SNARE binding"/>
    <property type="evidence" value="ECO:0007669"/>
    <property type="project" value="TreeGrafter"/>
</dbReference>
<keyword evidence="3" id="KW-0175">Coiled coil</keyword>
<organism evidence="8 9">
    <name type="scientific">Brassicogethes aeneus</name>
    <name type="common">Rape pollen beetle</name>
    <name type="synonym">Meligethes aeneus</name>
    <dbReference type="NCBI Taxonomy" id="1431903"/>
    <lineage>
        <taxon>Eukaryota</taxon>
        <taxon>Metazoa</taxon>
        <taxon>Ecdysozoa</taxon>
        <taxon>Arthropoda</taxon>
        <taxon>Hexapoda</taxon>
        <taxon>Insecta</taxon>
        <taxon>Pterygota</taxon>
        <taxon>Neoptera</taxon>
        <taxon>Endopterygota</taxon>
        <taxon>Coleoptera</taxon>
        <taxon>Polyphaga</taxon>
        <taxon>Cucujiformia</taxon>
        <taxon>Nitidulidae</taxon>
        <taxon>Meligethinae</taxon>
        <taxon>Brassicogethes</taxon>
    </lineage>
</organism>
<dbReference type="GO" id="GO:0012505">
    <property type="term" value="C:endomembrane system"/>
    <property type="evidence" value="ECO:0007669"/>
    <property type="project" value="TreeGrafter"/>
</dbReference>
<proteinExistence type="predicted"/>
<keyword evidence="4 6" id="KW-0472">Membrane</keyword>
<comment type="subcellular location">
    <subcellularLocation>
        <location evidence="1">Membrane</location>
    </subcellularLocation>
</comment>
<dbReference type="EMBL" id="OV121132">
    <property type="protein sequence ID" value="CAH0546913.1"/>
    <property type="molecule type" value="Genomic_DNA"/>
</dbReference>
<evidence type="ECO:0000256" key="2">
    <source>
        <dbReference type="ARBA" id="ARBA00022448"/>
    </source>
</evidence>
<evidence type="ECO:0000256" key="5">
    <source>
        <dbReference type="SAM" id="MobiDB-lite"/>
    </source>
</evidence>
<dbReference type="PANTHER" id="PTHR19957">
    <property type="entry name" value="SYNTAXIN"/>
    <property type="match status" value="1"/>
</dbReference>
<evidence type="ECO:0000256" key="3">
    <source>
        <dbReference type="ARBA" id="ARBA00023054"/>
    </source>
</evidence>
<accession>A0A9P0FC94</accession>
<name>A0A9P0FC94_BRAAE</name>
<feature type="transmembrane region" description="Helical" evidence="6">
    <location>
        <begin position="219"/>
        <end position="236"/>
    </location>
</feature>
<dbReference type="SUPFAM" id="SSF58038">
    <property type="entry name" value="SNARE fusion complex"/>
    <property type="match status" value="1"/>
</dbReference>
<dbReference type="Pfam" id="PF05739">
    <property type="entry name" value="SNARE"/>
    <property type="match status" value="1"/>
</dbReference>
<evidence type="ECO:0000313" key="9">
    <source>
        <dbReference type="Proteomes" id="UP001154078"/>
    </source>
</evidence>
<feature type="region of interest" description="Disordered" evidence="5">
    <location>
        <begin position="119"/>
        <end position="140"/>
    </location>
</feature>
<evidence type="ECO:0000256" key="1">
    <source>
        <dbReference type="ARBA" id="ARBA00004370"/>
    </source>
</evidence>
<dbReference type="GO" id="GO:0006906">
    <property type="term" value="P:vesicle fusion"/>
    <property type="evidence" value="ECO:0007669"/>
    <property type="project" value="TreeGrafter"/>
</dbReference>
<dbReference type="GO" id="GO:0006886">
    <property type="term" value="P:intracellular protein transport"/>
    <property type="evidence" value="ECO:0007669"/>
    <property type="project" value="TreeGrafter"/>
</dbReference>
<sequence>MSLLFIGEDPWLLEYESCQRLQRDIMEQLTERQQYHRTSDKYNQISANIRLRLKQYNNEVGQLTQKLNVSARSDSITSAEVERRTRQIEELHSKGLHMQKKFNDQGKSKLLEDRDNLMDSKWNDESRGSGSQPKTKENQTIEQIRADQKRMLGEQEQGLDSLAQIISRQKDIANTISNEVDFHNEILDDLGTQIDRTDHRVRTETQHISVVDRKDKTCIYWVFIILLFLSIIIVAAI</sequence>
<dbReference type="InterPro" id="IPR045242">
    <property type="entry name" value="Syntaxin"/>
</dbReference>
<evidence type="ECO:0000256" key="4">
    <source>
        <dbReference type="ARBA" id="ARBA00023136"/>
    </source>
</evidence>
<dbReference type="CDD" id="cd15852">
    <property type="entry name" value="SNARE_Syntaxin8"/>
    <property type="match status" value="1"/>
</dbReference>
<evidence type="ECO:0000259" key="7">
    <source>
        <dbReference type="SMART" id="SM00397"/>
    </source>
</evidence>
<keyword evidence="2" id="KW-0813">Transport</keyword>
<dbReference type="Gene3D" id="1.20.5.110">
    <property type="match status" value="1"/>
</dbReference>
<dbReference type="GO" id="GO:0048278">
    <property type="term" value="P:vesicle docking"/>
    <property type="evidence" value="ECO:0007669"/>
    <property type="project" value="TreeGrafter"/>
</dbReference>
<gene>
    <name evidence="8" type="ORF">MELIAE_LOCUS992</name>
</gene>
<dbReference type="PANTHER" id="PTHR19957:SF124">
    <property type="entry name" value="SYNTAXIN-8"/>
    <property type="match status" value="1"/>
</dbReference>
<reference evidence="8" key="1">
    <citation type="submission" date="2021-12" db="EMBL/GenBank/DDBJ databases">
        <authorList>
            <person name="King R."/>
        </authorList>
    </citation>
    <scope>NUCLEOTIDE SEQUENCE</scope>
</reference>
<evidence type="ECO:0000313" key="8">
    <source>
        <dbReference type="EMBL" id="CAH0546913.1"/>
    </source>
</evidence>
<keyword evidence="6" id="KW-1133">Transmembrane helix</keyword>
<protein>
    <recommendedName>
        <fullName evidence="7">t-SNARE coiled-coil homology domain-containing protein</fullName>
    </recommendedName>
</protein>
<dbReference type="InterPro" id="IPR000727">
    <property type="entry name" value="T_SNARE_dom"/>
</dbReference>
<dbReference type="GO" id="GO:0031201">
    <property type="term" value="C:SNARE complex"/>
    <property type="evidence" value="ECO:0007669"/>
    <property type="project" value="TreeGrafter"/>
</dbReference>
<evidence type="ECO:0000256" key="6">
    <source>
        <dbReference type="SAM" id="Phobius"/>
    </source>
</evidence>
<dbReference type="AlphaFoldDB" id="A0A9P0FC94"/>
<keyword evidence="9" id="KW-1185">Reference proteome</keyword>
<keyword evidence="6" id="KW-0812">Transmembrane</keyword>
<dbReference type="Proteomes" id="UP001154078">
    <property type="component" value="Chromosome 1"/>
</dbReference>
<feature type="domain" description="T-SNARE coiled-coil homology" evidence="7">
    <location>
        <begin position="144"/>
        <end position="211"/>
    </location>
</feature>
<dbReference type="GO" id="GO:0005484">
    <property type="term" value="F:SNAP receptor activity"/>
    <property type="evidence" value="ECO:0007669"/>
    <property type="project" value="TreeGrafter"/>
</dbReference>
<dbReference type="SMART" id="SM00397">
    <property type="entry name" value="t_SNARE"/>
    <property type="match status" value="1"/>
</dbReference>
<dbReference type="InterPro" id="IPR041875">
    <property type="entry name" value="Syntaxin-8_SNARE"/>
</dbReference>
<dbReference type="OrthoDB" id="428895at2759"/>